<feature type="compositionally biased region" description="Low complexity" evidence="1">
    <location>
        <begin position="16"/>
        <end position="31"/>
    </location>
</feature>
<feature type="region of interest" description="Disordered" evidence="1">
    <location>
        <begin position="108"/>
        <end position="141"/>
    </location>
</feature>
<reference evidence="3" key="1">
    <citation type="submission" date="2023-05" db="EMBL/GenBank/DDBJ databases">
        <title>Nepenthes gracilis genome sequencing.</title>
        <authorList>
            <person name="Fukushima K."/>
        </authorList>
    </citation>
    <scope>NUCLEOTIDE SEQUENCE</scope>
    <source>
        <strain evidence="3">SING2019-196</strain>
    </source>
</reference>
<dbReference type="Proteomes" id="UP001279734">
    <property type="component" value="Unassembled WGS sequence"/>
</dbReference>
<dbReference type="EMBL" id="BSYO01000009">
    <property type="protein sequence ID" value="GMH09979.1"/>
    <property type="molecule type" value="Genomic_DNA"/>
</dbReference>
<dbReference type="AlphaFoldDB" id="A0AAD3SG00"/>
<accession>A0AAD3SG00</accession>
<sequence>MALDVQKQQPPQPSHVSGGATSVGGSSTGAGLTLRRSPPVTLNLFGSTALEHPSPLPSPAQNLLHIKEEDKYRNSWENLKFIMDRKNGNGSKIDLKLNLSPPRMARGEGVELPSSSVTISPPSSCVSSEEEAAARNSDSPEATSMVLVGCPRCLMYVMLSENDPRCPKCKSTVLLNFPHDTASAAAPAATSTAKKTRKR</sequence>
<comment type="caution">
    <text evidence="3">The sequence shown here is derived from an EMBL/GenBank/DDBJ whole genome shotgun (WGS) entry which is preliminary data.</text>
</comment>
<proteinExistence type="predicted"/>
<feature type="region of interest" description="Disordered" evidence="1">
    <location>
        <begin position="1"/>
        <end position="38"/>
    </location>
</feature>
<organism evidence="3 4">
    <name type="scientific">Nepenthes gracilis</name>
    <name type="common">Slender pitcher plant</name>
    <dbReference type="NCBI Taxonomy" id="150966"/>
    <lineage>
        <taxon>Eukaryota</taxon>
        <taxon>Viridiplantae</taxon>
        <taxon>Streptophyta</taxon>
        <taxon>Embryophyta</taxon>
        <taxon>Tracheophyta</taxon>
        <taxon>Spermatophyta</taxon>
        <taxon>Magnoliopsida</taxon>
        <taxon>eudicotyledons</taxon>
        <taxon>Gunneridae</taxon>
        <taxon>Pentapetalae</taxon>
        <taxon>Caryophyllales</taxon>
        <taxon>Nepenthaceae</taxon>
        <taxon>Nepenthes</taxon>
    </lineage>
</organism>
<evidence type="ECO:0000313" key="3">
    <source>
        <dbReference type="EMBL" id="GMH09979.1"/>
    </source>
</evidence>
<evidence type="ECO:0000313" key="4">
    <source>
        <dbReference type="Proteomes" id="UP001279734"/>
    </source>
</evidence>
<dbReference type="InterPro" id="IPR055281">
    <property type="entry name" value="GIR1-2/SIED1"/>
</dbReference>
<name>A0AAD3SG00_NEPGR</name>
<evidence type="ECO:0000259" key="2">
    <source>
        <dbReference type="Pfam" id="PF24747"/>
    </source>
</evidence>
<evidence type="ECO:0000256" key="1">
    <source>
        <dbReference type="SAM" id="MobiDB-lite"/>
    </source>
</evidence>
<gene>
    <name evidence="3" type="ORF">Nepgr_011820</name>
</gene>
<feature type="compositionally biased region" description="Low complexity" evidence="1">
    <location>
        <begin position="113"/>
        <end position="127"/>
    </location>
</feature>
<keyword evidence="4" id="KW-1185">Reference proteome</keyword>
<dbReference type="PANTHER" id="PTHR33177:SF74">
    <property type="entry name" value="PROTEIN GL2-INTERACTING REPRESSOR 1"/>
    <property type="match status" value="1"/>
</dbReference>
<dbReference type="Pfam" id="PF24747">
    <property type="entry name" value="Zn-ribbon_GIR1"/>
    <property type="match status" value="1"/>
</dbReference>
<dbReference type="PANTHER" id="PTHR33177">
    <property type="entry name" value="PUTATIVE-RELATED"/>
    <property type="match status" value="1"/>
</dbReference>
<dbReference type="InterPro" id="IPR056440">
    <property type="entry name" value="Zn-ribbon_GIR1"/>
</dbReference>
<feature type="domain" description="GIR1-like zinc ribbon" evidence="2">
    <location>
        <begin position="143"/>
        <end position="178"/>
    </location>
</feature>
<protein>
    <recommendedName>
        <fullName evidence="2">GIR1-like zinc ribbon domain-containing protein</fullName>
    </recommendedName>
</protein>